<keyword evidence="2 7" id="KW-0378">Hydrolase</keyword>
<dbReference type="Gene3D" id="3.20.20.80">
    <property type="entry name" value="Glycosidases"/>
    <property type="match status" value="1"/>
</dbReference>
<evidence type="ECO:0000313" key="9">
    <source>
        <dbReference type="EMBL" id="SEQ64603.1"/>
    </source>
</evidence>
<organism evidence="9 10">
    <name type="scientific">Treponema bryantii</name>
    <dbReference type="NCBI Taxonomy" id="163"/>
    <lineage>
        <taxon>Bacteria</taxon>
        <taxon>Pseudomonadati</taxon>
        <taxon>Spirochaetota</taxon>
        <taxon>Spirochaetia</taxon>
        <taxon>Spirochaetales</taxon>
        <taxon>Treponemataceae</taxon>
        <taxon>Treponema</taxon>
    </lineage>
</organism>
<evidence type="ECO:0000256" key="4">
    <source>
        <dbReference type="ARBA" id="ARBA00023277"/>
    </source>
</evidence>
<sequence length="542" mass="59662">MITNLIKFKKVFLLFVVLLLPVYGSCDSREKSAVSISQVSSIEFAKKLVVGWNLGNTLDASNTTSNNSGLAEETSWGMPRTTKAMIKAVAEAGFKTIRIPVSWHNHLTNTTNYTIDSEWMARVKQIVDWAIEEDLYVILNVHHDNQEAGKLGKGAGLFGFAVSPDNESIKIASKKYLESVWRQIATTFNNGYGDKLIFEVLNEPRAISTNLEWNIDDAPTAKKYSAVITEYENVCIAAIRATGGNNSKRFIMVPAYAATGTHPVMLSSYKFPTDTASDKLILSTHAYSPYNFAMANSDSIFGIDDQSTLDFNFSYLKTNYTDKGIGVVMGEASASNKSNTAERIKWSKYYFGKAKEAGIPIVIWDNMVSDADGNENVKGGFNGEHHGWLDRKSGKWYFPSIIKAMMDTVGVKGYKIPEYIPPTPVTIGWNEKKAITISNEKKTMNWKSEYIPAASLFADAKEGSILKVSFDNGGALLRLTSSDWKTNYNTGDFLNGNAGGENIHVSGKELYYIITASDAAAWKAKGLIISGSGTVSSIKFMP</sequence>
<evidence type="ECO:0000256" key="3">
    <source>
        <dbReference type="ARBA" id="ARBA00023001"/>
    </source>
</evidence>
<keyword evidence="6" id="KW-0624">Polysaccharide degradation</keyword>
<protein>
    <submittedName>
        <fullName evidence="9">Aryl-phospho-beta-D-glucosidase BglC, GH1 family</fullName>
    </submittedName>
</protein>
<proteinExistence type="inferred from homology"/>
<evidence type="ECO:0000256" key="1">
    <source>
        <dbReference type="ARBA" id="ARBA00005641"/>
    </source>
</evidence>
<name>A0A1H9HQL9_9SPIR</name>
<keyword evidence="4" id="KW-0119">Carbohydrate metabolism</keyword>
<keyword evidence="5 7" id="KW-0326">Glycosidase</keyword>
<evidence type="ECO:0000256" key="6">
    <source>
        <dbReference type="ARBA" id="ARBA00023326"/>
    </source>
</evidence>
<dbReference type="PROSITE" id="PS00659">
    <property type="entry name" value="GLYCOSYL_HYDROL_F5"/>
    <property type="match status" value="1"/>
</dbReference>
<evidence type="ECO:0000259" key="8">
    <source>
        <dbReference type="Pfam" id="PF00150"/>
    </source>
</evidence>
<dbReference type="InterPro" id="IPR018087">
    <property type="entry name" value="Glyco_hydro_5_CS"/>
</dbReference>
<accession>A0A1H9HQL9</accession>
<keyword evidence="10" id="KW-1185">Reference proteome</keyword>
<dbReference type="GO" id="GO:0030245">
    <property type="term" value="P:cellulose catabolic process"/>
    <property type="evidence" value="ECO:0007669"/>
    <property type="project" value="UniProtKB-KW"/>
</dbReference>
<keyword evidence="3" id="KW-0136">Cellulose degradation</keyword>
<dbReference type="PANTHER" id="PTHR31297:SF41">
    <property type="entry name" value="ENDOGLUCANASE, PUTATIVE (AFU_ORTHOLOGUE AFUA_5G01830)-RELATED"/>
    <property type="match status" value="1"/>
</dbReference>
<comment type="similarity">
    <text evidence="1 7">Belongs to the glycosyl hydrolase 5 (cellulase A) family.</text>
</comment>
<gene>
    <name evidence="9" type="ORF">SAMN04487977_107113</name>
</gene>
<feature type="domain" description="Glycoside hydrolase family 5" evidence="8">
    <location>
        <begin position="73"/>
        <end position="366"/>
    </location>
</feature>
<evidence type="ECO:0000313" key="10">
    <source>
        <dbReference type="Proteomes" id="UP000182360"/>
    </source>
</evidence>
<dbReference type="OrthoDB" id="9800955at2"/>
<dbReference type="GO" id="GO:0005576">
    <property type="term" value="C:extracellular region"/>
    <property type="evidence" value="ECO:0007669"/>
    <property type="project" value="TreeGrafter"/>
</dbReference>
<dbReference type="SUPFAM" id="SSF51445">
    <property type="entry name" value="(Trans)glycosidases"/>
    <property type="match status" value="1"/>
</dbReference>
<dbReference type="GO" id="GO:0008422">
    <property type="term" value="F:beta-glucosidase activity"/>
    <property type="evidence" value="ECO:0007669"/>
    <property type="project" value="TreeGrafter"/>
</dbReference>
<dbReference type="EMBL" id="FOFU01000007">
    <property type="protein sequence ID" value="SEQ64603.1"/>
    <property type="molecule type" value="Genomic_DNA"/>
</dbReference>
<evidence type="ECO:0000256" key="5">
    <source>
        <dbReference type="ARBA" id="ARBA00023295"/>
    </source>
</evidence>
<evidence type="ECO:0000256" key="2">
    <source>
        <dbReference type="ARBA" id="ARBA00022801"/>
    </source>
</evidence>
<dbReference type="InterPro" id="IPR001547">
    <property type="entry name" value="Glyco_hydro_5"/>
</dbReference>
<dbReference type="InterPro" id="IPR017853">
    <property type="entry name" value="GH"/>
</dbReference>
<dbReference type="Pfam" id="PF00150">
    <property type="entry name" value="Cellulase"/>
    <property type="match status" value="1"/>
</dbReference>
<dbReference type="PANTHER" id="PTHR31297">
    <property type="entry name" value="GLUCAN ENDO-1,6-BETA-GLUCOSIDASE B"/>
    <property type="match status" value="1"/>
</dbReference>
<reference evidence="9 10" key="1">
    <citation type="submission" date="2016-10" db="EMBL/GenBank/DDBJ databases">
        <authorList>
            <person name="de Groot N.N."/>
        </authorList>
    </citation>
    <scope>NUCLEOTIDE SEQUENCE [LARGE SCALE GENOMIC DNA]</scope>
    <source>
        <strain evidence="9 10">B25</strain>
    </source>
</reference>
<dbReference type="AlphaFoldDB" id="A0A1H9HQL9"/>
<evidence type="ECO:0000256" key="7">
    <source>
        <dbReference type="RuleBase" id="RU361153"/>
    </source>
</evidence>
<dbReference type="GO" id="GO:0009986">
    <property type="term" value="C:cell surface"/>
    <property type="evidence" value="ECO:0007669"/>
    <property type="project" value="TreeGrafter"/>
</dbReference>
<dbReference type="InterPro" id="IPR050386">
    <property type="entry name" value="Glycosyl_hydrolase_5"/>
</dbReference>
<dbReference type="RefSeq" id="WP_074644512.1">
    <property type="nucleotide sequence ID" value="NZ_FOFU01000007.1"/>
</dbReference>
<dbReference type="Proteomes" id="UP000182360">
    <property type="component" value="Unassembled WGS sequence"/>
</dbReference>